<dbReference type="PROSITE" id="PS50222">
    <property type="entry name" value="EF_HAND_2"/>
    <property type="match status" value="2"/>
</dbReference>
<dbReference type="InterPro" id="IPR011992">
    <property type="entry name" value="EF-hand-dom_pair"/>
</dbReference>
<evidence type="ECO:0000313" key="7">
    <source>
        <dbReference type="Proteomes" id="UP001603857"/>
    </source>
</evidence>
<keyword evidence="2" id="KW-0677">Repeat</keyword>
<name>A0ABD1L6X1_9FABA</name>
<accession>A0ABD1L6X1</accession>
<dbReference type="PANTHER" id="PTHR10891">
    <property type="entry name" value="EF-HAND CALCIUM-BINDING DOMAIN CONTAINING PROTEIN"/>
    <property type="match status" value="1"/>
</dbReference>
<dbReference type="SUPFAM" id="SSF47473">
    <property type="entry name" value="EF-hand"/>
    <property type="match status" value="1"/>
</dbReference>
<evidence type="ECO:0000256" key="4">
    <source>
        <dbReference type="SAM" id="MobiDB-lite"/>
    </source>
</evidence>
<feature type="domain" description="EF-hand" evidence="5">
    <location>
        <begin position="110"/>
        <end position="128"/>
    </location>
</feature>
<dbReference type="Proteomes" id="UP001603857">
    <property type="component" value="Unassembled WGS sequence"/>
</dbReference>
<evidence type="ECO:0000313" key="6">
    <source>
        <dbReference type="EMBL" id="KAL2319258.1"/>
    </source>
</evidence>
<dbReference type="CDD" id="cd00051">
    <property type="entry name" value="EFh"/>
    <property type="match status" value="1"/>
</dbReference>
<dbReference type="GO" id="GO:0046872">
    <property type="term" value="F:metal ion binding"/>
    <property type="evidence" value="ECO:0007669"/>
    <property type="project" value="UniProtKB-KW"/>
</dbReference>
<dbReference type="FunFam" id="1.10.238.10:FF:000178">
    <property type="entry name" value="Calmodulin-2 A"/>
    <property type="match status" value="1"/>
</dbReference>
<sequence length="128" mass="14174">MGNSAEIGEPMGNSRRPPNAFVEDETEANLLHKRERKTINRHPLSQYPAINIPLQPQQGDDVLGAFHVAIGETRMAAELEEVFKKFDVNGDGKISALELESIIRSLKQAASEQELKKLIHEVDDDGDG</sequence>
<dbReference type="SMART" id="SM00054">
    <property type="entry name" value="EFh"/>
    <property type="match status" value="1"/>
</dbReference>
<dbReference type="Pfam" id="PF13499">
    <property type="entry name" value="EF-hand_7"/>
    <property type="match status" value="1"/>
</dbReference>
<keyword evidence="1" id="KW-0479">Metal-binding</keyword>
<evidence type="ECO:0000256" key="1">
    <source>
        <dbReference type="ARBA" id="ARBA00022723"/>
    </source>
</evidence>
<proteinExistence type="predicted"/>
<organism evidence="6 7">
    <name type="scientific">Flemingia macrophylla</name>
    <dbReference type="NCBI Taxonomy" id="520843"/>
    <lineage>
        <taxon>Eukaryota</taxon>
        <taxon>Viridiplantae</taxon>
        <taxon>Streptophyta</taxon>
        <taxon>Embryophyta</taxon>
        <taxon>Tracheophyta</taxon>
        <taxon>Spermatophyta</taxon>
        <taxon>Magnoliopsida</taxon>
        <taxon>eudicotyledons</taxon>
        <taxon>Gunneridae</taxon>
        <taxon>Pentapetalae</taxon>
        <taxon>rosids</taxon>
        <taxon>fabids</taxon>
        <taxon>Fabales</taxon>
        <taxon>Fabaceae</taxon>
        <taxon>Papilionoideae</taxon>
        <taxon>50 kb inversion clade</taxon>
        <taxon>NPAAA clade</taxon>
        <taxon>indigoferoid/millettioid clade</taxon>
        <taxon>Phaseoleae</taxon>
        <taxon>Flemingia</taxon>
    </lineage>
</organism>
<dbReference type="InterPro" id="IPR002048">
    <property type="entry name" value="EF_hand_dom"/>
</dbReference>
<dbReference type="InterPro" id="IPR018247">
    <property type="entry name" value="EF_Hand_1_Ca_BS"/>
</dbReference>
<keyword evidence="7" id="KW-1185">Reference proteome</keyword>
<feature type="domain" description="EF-hand" evidence="5">
    <location>
        <begin position="74"/>
        <end position="109"/>
    </location>
</feature>
<dbReference type="InterPro" id="IPR039647">
    <property type="entry name" value="EF_hand_pair_protein_CML-like"/>
</dbReference>
<dbReference type="PROSITE" id="PS00018">
    <property type="entry name" value="EF_HAND_1"/>
    <property type="match status" value="1"/>
</dbReference>
<evidence type="ECO:0000256" key="2">
    <source>
        <dbReference type="ARBA" id="ARBA00022737"/>
    </source>
</evidence>
<dbReference type="EMBL" id="JBGMDY010000010">
    <property type="protein sequence ID" value="KAL2319258.1"/>
    <property type="molecule type" value="Genomic_DNA"/>
</dbReference>
<evidence type="ECO:0000259" key="5">
    <source>
        <dbReference type="PROSITE" id="PS50222"/>
    </source>
</evidence>
<keyword evidence="3" id="KW-0106">Calcium</keyword>
<protein>
    <recommendedName>
        <fullName evidence="5">EF-hand domain-containing protein</fullName>
    </recommendedName>
</protein>
<feature type="region of interest" description="Disordered" evidence="4">
    <location>
        <begin position="1"/>
        <end position="21"/>
    </location>
</feature>
<dbReference type="Gene3D" id="1.10.238.10">
    <property type="entry name" value="EF-hand"/>
    <property type="match status" value="1"/>
</dbReference>
<dbReference type="GO" id="GO:0043226">
    <property type="term" value="C:organelle"/>
    <property type="evidence" value="ECO:0007669"/>
    <property type="project" value="UniProtKB-ARBA"/>
</dbReference>
<gene>
    <name evidence="6" type="ORF">Fmac_028227</name>
</gene>
<dbReference type="AlphaFoldDB" id="A0ABD1L6X1"/>
<reference evidence="6 7" key="1">
    <citation type="submission" date="2024-08" db="EMBL/GenBank/DDBJ databases">
        <title>Insights into the chromosomal genome structure of Flemingia macrophylla.</title>
        <authorList>
            <person name="Ding Y."/>
            <person name="Zhao Y."/>
            <person name="Bi W."/>
            <person name="Wu M."/>
            <person name="Zhao G."/>
            <person name="Gong Y."/>
            <person name="Li W."/>
            <person name="Zhang P."/>
        </authorList>
    </citation>
    <scope>NUCLEOTIDE SEQUENCE [LARGE SCALE GENOMIC DNA]</scope>
    <source>
        <strain evidence="6">DYQJB</strain>
        <tissue evidence="6">Leaf</tissue>
    </source>
</reference>
<evidence type="ECO:0000256" key="3">
    <source>
        <dbReference type="ARBA" id="ARBA00022837"/>
    </source>
</evidence>
<comment type="caution">
    <text evidence="6">The sequence shown here is derived from an EMBL/GenBank/DDBJ whole genome shotgun (WGS) entry which is preliminary data.</text>
</comment>